<proteinExistence type="predicted"/>
<gene>
    <name evidence="2" type="ORF">GUJ93_ZPchr0006g43107</name>
</gene>
<feature type="signal peptide" evidence="1">
    <location>
        <begin position="1"/>
        <end position="41"/>
    </location>
</feature>
<reference evidence="2" key="1">
    <citation type="journal article" date="2021" name="bioRxiv">
        <title>Whole Genome Assembly and Annotation of Northern Wild Rice, Zizania palustris L., Supports a Whole Genome Duplication in the Zizania Genus.</title>
        <authorList>
            <person name="Haas M."/>
            <person name="Kono T."/>
            <person name="Macchietto M."/>
            <person name="Millas R."/>
            <person name="McGilp L."/>
            <person name="Shao M."/>
            <person name="Duquette J."/>
            <person name="Hirsch C.N."/>
            <person name="Kimball J."/>
        </authorList>
    </citation>
    <scope>NUCLEOTIDE SEQUENCE</scope>
    <source>
        <tissue evidence="2">Fresh leaf tissue</tissue>
    </source>
</reference>
<evidence type="ECO:0000313" key="3">
    <source>
        <dbReference type="Proteomes" id="UP000729402"/>
    </source>
</evidence>
<feature type="chain" id="PRO_5035159871" evidence="1">
    <location>
        <begin position="42"/>
        <end position="240"/>
    </location>
</feature>
<name>A0A8J5W4C2_ZIZPA</name>
<evidence type="ECO:0000256" key="1">
    <source>
        <dbReference type="SAM" id="SignalP"/>
    </source>
</evidence>
<accession>A0A8J5W4C2</accession>
<reference evidence="2" key="2">
    <citation type="submission" date="2021-02" db="EMBL/GenBank/DDBJ databases">
        <authorList>
            <person name="Kimball J.A."/>
            <person name="Haas M.W."/>
            <person name="Macchietto M."/>
            <person name="Kono T."/>
            <person name="Duquette J."/>
            <person name="Shao M."/>
        </authorList>
    </citation>
    <scope>NUCLEOTIDE SEQUENCE</scope>
    <source>
        <tissue evidence="2">Fresh leaf tissue</tissue>
    </source>
</reference>
<keyword evidence="3" id="KW-1185">Reference proteome</keyword>
<sequence>MGRPAWCFYSSIHRLHPDTGVSEFLWKLLLLLCSLDAPSYAAPSSSFTWKSAGRVHILWVNGGGEAELAGDGYRKRMTITRSDLRYLYQSKVHKSTKRHELLPERRGSSHLLGHGKEGMQRQGLPSYPFHSSASSLLIDEQNAQFSSHVQRTTAHRPISHAVLVVVETVCPILLGSSRTAASPAPGGGNQVALLVVVLLDLGGGEVRGKVRSTEGEGSEPLLQGFRLGVGGVRVRVGIHG</sequence>
<evidence type="ECO:0000313" key="2">
    <source>
        <dbReference type="EMBL" id="KAG8075364.1"/>
    </source>
</evidence>
<protein>
    <submittedName>
        <fullName evidence="2">Uncharacterized protein</fullName>
    </submittedName>
</protein>
<keyword evidence="1" id="KW-0732">Signal</keyword>
<dbReference type="EMBL" id="JAAALK010000283">
    <property type="protein sequence ID" value="KAG8075364.1"/>
    <property type="molecule type" value="Genomic_DNA"/>
</dbReference>
<dbReference type="AlphaFoldDB" id="A0A8J5W4C2"/>
<comment type="caution">
    <text evidence="2">The sequence shown here is derived from an EMBL/GenBank/DDBJ whole genome shotgun (WGS) entry which is preliminary data.</text>
</comment>
<dbReference type="Proteomes" id="UP000729402">
    <property type="component" value="Unassembled WGS sequence"/>
</dbReference>
<organism evidence="2 3">
    <name type="scientific">Zizania palustris</name>
    <name type="common">Northern wild rice</name>
    <dbReference type="NCBI Taxonomy" id="103762"/>
    <lineage>
        <taxon>Eukaryota</taxon>
        <taxon>Viridiplantae</taxon>
        <taxon>Streptophyta</taxon>
        <taxon>Embryophyta</taxon>
        <taxon>Tracheophyta</taxon>
        <taxon>Spermatophyta</taxon>
        <taxon>Magnoliopsida</taxon>
        <taxon>Liliopsida</taxon>
        <taxon>Poales</taxon>
        <taxon>Poaceae</taxon>
        <taxon>BOP clade</taxon>
        <taxon>Oryzoideae</taxon>
        <taxon>Oryzeae</taxon>
        <taxon>Zizaniinae</taxon>
        <taxon>Zizania</taxon>
    </lineage>
</organism>